<dbReference type="AlphaFoldDB" id="A0A8J5Q5Q5"/>
<reference evidence="5 6" key="1">
    <citation type="journal article" date="2021" name="DNA Res.">
        <title>Genome analysis of Candida subhashii reveals its hybrid nature and dual mitochondrial genome conformations.</title>
        <authorList>
            <person name="Mixao V."/>
            <person name="Hegedusova E."/>
            <person name="Saus E."/>
            <person name="Pryszcz L.P."/>
            <person name="Cillingova A."/>
            <person name="Nosek J."/>
            <person name="Gabaldon T."/>
        </authorList>
    </citation>
    <scope>NUCLEOTIDE SEQUENCE [LARGE SCALE GENOMIC DNA]</scope>
    <source>
        <strain evidence="5 6">CBS 10753</strain>
    </source>
</reference>
<evidence type="ECO:0000256" key="1">
    <source>
        <dbReference type="ARBA" id="ARBA00004123"/>
    </source>
</evidence>
<evidence type="ECO:0000313" key="6">
    <source>
        <dbReference type="Proteomes" id="UP000694255"/>
    </source>
</evidence>
<organism evidence="5 6">
    <name type="scientific">[Candida] subhashii</name>
    <dbReference type="NCBI Taxonomy" id="561895"/>
    <lineage>
        <taxon>Eukaryota</taxon>
        <taxon>Fungi</taxon>
        <taxon>Dikarya</taxon>
        <taxon>Ascomycota</taxon>
        <taxon>Saccharomycotina</taxon>
        <taxon>Pichiomycetes</taxon>
        <taxon>Debaryomycetaceae</taxon>
        <taxon>Spathaspora</taxon>
    </lineage>
</organism>
<accession>A0A8J5Q5Q5</accession>
<feature type="compositionally biased region" description="Basic and acidic residues" evidence="3">
    <location>
        <begin position="107"/>
        <end position="122"/>
    </location>
</feature>
<gene>
    <name evidence="5" type="ORF">J8A68_004571</name>
</gene>
<dbReference type="CDD" id="cd00067">
    <property type="entry name" value="GAL4"/>
    <property type="match status" value="1"/>
</dbReference>
<dbReference type="GO" id="GO:0008270">
    <property type="term" value="F:zinc ion binding"/>
    <property type="evidence" value="ECO:0007669"/>
    <property type="project" value="InterPro"/>
</dbReference>
<evidence type="ECO:0000256" key="3">
    <source>
        <dbReference type="SAM" id="MobiDB-lite"/>
    </source>
</evidence>
<feature type="region of interest" description="Disordered" evidence="3">
    <location>
        <begin position="97"/>
        <end position="168"/>
    </location>
</feature>
<dbReference type="PROSITE" id="PS00463">
    <property type="entry name" value="ZN2_CY6_FUNGAL_1"/>
    <property type="match status" value="1"/>
</dbReference>
<dbReference type="PANTHER" id="PTHR37534:SF49">
    <property type="entry name" value="LYSINE BIOSYNTHESIS REGULATORY PROTEIN LYS14"/>
    <property type="match status" value="1"/>
</dbReference>
<feature type="region of interest" description="Disordered" evidence="3">
    <location>
        <begin position="226"/>
        <end position="252"/>
    </location>
</feature>
<dbReference type="PROSITE" id="PS50048">
    <property type="entry name" value="ZN2_CY6_FUNGAL_2"/>
    <property type="match status" value="1"/>
</dbReference>
<keyword evidence="2" id="KW-0539">Nucleus</keyword>
<feature type="region of interest" description="Disordered" evidence="3">
    <location>
        <begin position="1"/>
        <end position="27"/>
    </location>
</feature>
<proteinExistence type="predicted"/>
<feature type="domain" description="Zn(2)-C6 fungal-type" evidence="4">
    <location>
        <begin position="30"/>
        <end position="60"/>
    </location>
</feature>
<dbReference type="Pfam" id="PF00172">
    <property type="entry name" value="Zn_clus"/>
    <property type="match status" value="1"/>
</dbReference>
<dbReference type="InterPro" id="IPR021858">
    <property type="entry name" value="Fun_TF"/>
</dbReference>
<feature type="compositionally biased region" description="Low complexity" evidence="3">
    <location>
        <begin position="9"/>
        <end position="20"/>
    </location>
</feature>
<dbReference type="EMBL" id="JAGSYN010000189">
    <property type="protein sequence ID" value="KAG7661904.1"/>
    <property type="molecule type" value="Genomic_DNA"/>
</dbReference>
<dbReference type="GeneID" id="73471371"/>
<sequence>MLPRESIQSPLPSSSSSPSSSRRRPYSRLGCRECKRRKIKCTEEKPACSICLKLNKVCSYPLPGEKVLRISRRLIREEIDSLATNSTQFLPIQYDLPKNIKPQQRQPSEDNKNNEESSEKTRRSPVHINNLVNDMNSVSSSPQVLPTSIVRPPHEQSQSHPMNGDATDDRSITTAAATLPDIFNNDIYQFSGTDLSVLTTDLNNLVNEIMGFSNFPTWESTDDNFQTSSPYLELAGQPHPEPKPPQPTADKSEITRNIPIDFLQFQRKHETLYFEQFYHNFANIILPFDAYDPISKTISNPVRDVILIAASREPFLLAAILAEGAKHCYDRSHLSEDERAYGIYLSKCLKLLDQTSNNIINTSNVKIEATLLTLLLLTASTATSMKKWRPHLSGAKDLLLRLSTKQNAGKISKPVVFCKYWFITIEILAGLSTEVGGTLQEDWEVDAIISPGDEYEMEVLKEMGLITEKGFSVIGGYSHASFRDFRDLLKLLNKHKRNNTGDDKMEPLRVLSNFYEQTTVCYINPKGIINDSELKQSNYTSGLPIEEIRINDERYWISWQDVSHQSYILSSIIIILTKFFQVNNHNQNIQYYVQELLSFIAYLAEFSDASEHASPYLLLMLQWPLLIAGMNCHKRDQKELLRRFFRMANQVGSASSNKVLNMLNQMWEGESGETDDNTDTLIY</sequence>
<feature type="compositionally biased region" description="Polar residues" evidence="3">
    <location>
        <begin position="130"/>
        <end position="146"/>
    </location>
</feature>
<dbReference type="PANTHER" id="PTHR37534">
    <property type="entry name" value="TRANSCRIPTIONAL ACTIVATOR PROTEIN UGA3"/>
    <property type="match status" value="1"/>
</dbReference>
<comment type="subcellular location">
    <subcellularLocation>
        <location evidence="1">Nucleus</location>
    </subcellularLocation>
</comment>
<dbReference type="GO" id="GO:0005634">
    <property type="term" value="C:nucleus"/>
    <property type="evidence" value="ECO:0007669"/>
    <property type="project" value="UniProtKB-SubCell"/>
</dbReference>
<dbReference type="GO" id="GO:0000976">
    <property type="term" value="F:transcription cis-regulatory region binding"/>
    <property type="evidence" value="ECO:0007669"/>
    <property type="project" value="TreeGrafter"/>
</dbReference>
<evidence type="ECO:0000259" key="4">
    <source>
        <dbReference type="PROSITE" id="PS50048"/>
    </source>
</evidence>
<evidence type="ECO:0000313" key="5">
    <source>
        <dbReference type="EMBL" id="KAG7661904.1"/>
    </source>
</evidence>
<name>A0A8J5Q5Q5_9ASCO</name>
<dbReference type="SMART" id="SM00066">
    <property type="entry name" value="GAL4"/>
    <property type="match status" value="1"/>
</dbReference>
<comment type="caution">
    <text evidence="5">The sequence shown here is derived from an EMBL/GenBank/DDBJ whole genome shotgun (WGS) entry which is preliminary data.</text>
</comment>
<dbReference type="InterPro" id="IPR001138">
    <property type="entry name" value="Zn2Cys6_DnaBD"/>
</dbReference>
<evidence type="ECO:0000256" key="2">
    <source>
        <dbReference type="ARBA" id="ARBA00023242"/>
    </source>
</evidence>
<protein>
    <recommendedName>
        <fullName evidence="4">Zn(2)-C6 fungal-type domain-containing protein</fullName>
    </recommendedName>
</protein>
<keyword evidence="6" id="KW-1185">Reference proteome</keyword>
<dbReference type="Pfam" id="PF11951">
    <property type="entry name" value="Fungal_trans_2"/>
    <property type="match status" value="1"/>
</dbReference>
<dbReference type="RefSeq" id="XP_049262137.1">
    <property type="nucleotide sequence ID" value="XM_049408544.1"/>
</dbReference>
<dbReference type="GO" id="GO:0000981">
    <property type="term" value="F:DNA-binding transcription factor activity, RNA polymerase II-specific"/>
    <property type="evidence" value="ECO:0007669"/>
    <property type="project" value="InterPro"/>
</dbReference>
<dbReference type="Proteomes" id="UP000694255">
    <property type="component" value="Unassembled WGS sequence"/>
</dbReference>
<dbReference type="OrthoDB" id="424974at2759"/>
<dbReference type="GO" id="GO:0045944">
    <property type="term" value="P:positive regulation of transcription by RNA polymerase II"/>
    <property type="evidence" value="ECO:0007669"/>
    <property type="project" value="TreeGrafter"/>
</dbReference>